<feature type="region of interest" description="Disordered" evidence="1">
    <location>
        <begin position="325"/>
        <end position="350"/>
    </location>
</feature>
<protein>
    <submittedName>
        <fullName evidence="2">Uncharacterized protein</fullName>
    </submittedName>
</protein>
<feature type="compositionally biased region" description="Basic and acidic residues" evidence="1">
    <location>
        <begin position="266"/>
        <end position="283"/>
    </location>
</feature>
<gene>
    <name evidence="2" type="ORF">FHL15_000809</name>
</gene>
<sequence length="350" mass="40085">MCIKSYIHFTKCDHVHTSITPCPTRHKEQESAKGILGCLFGRNTRKKKNCGKIVPHHLQSGTYCQACTVRNEYFSAQDVGNGALKVRKHGFQEISHERNKEAARLALQKVERRRHEGKSNHEVIHAETSVWLSDLYHHPETLARKESYARQAARAPPVSSHHRTESRTRAVVEPSLRTRLQKSQPKPAPTQRHPNPWADYLPEPVGHSPRMPRDYQSFAARAQADGFPDPQRQASHNTARGRNNHTVSPRQAYTNGEVESEDEFQAEQHPRTPRPYWERDTSRWETKKASISSWIEKHKTHERNSLPVDDDSDVSFVCQTSRAISNQQAARNARRGHRQSAASGRSGYRR</sequence>
<feature type="compositionally biased region" description="Polar residues" evidence="1">
    <location>
        <begin position="232"/>
        <end position="254"/>
    </location>
</feature>
<comment type="caution">
    <text evidence="2">The sequence shown here is derived from an EMBL/GenBank/DDBJ whole genome shotgun (WGS) entry which is preliminary data.</text>
</comment>
<feature type="region of interest" description="Disordered" evidence="1">
    <location>
        <begin position="226"/>
        <end position="283"/>
    </location>
</feature>
<dbReference type="AlphaFoldDB" id="A0A553ID87"/>
<name>A0A553ID87_9PEZI</name>
<evidence type="ECO:0000256" key="1">
    <source>
        <dbReference type="SAM" id="MobiDB-lite"/>
    </source>
</evidence>
<keyword evidence="3" id="KW-1185">Reference proteome</keyword>
<proteinExistence type="predicted"/>
<evidence type="ECO:0000313" key="3">
    <source>
        <dbReference type="Proteomes" id="UP000319160"/>
    </source>
</evidence>
<accession>A0A553ID87</accession>
<reference evidence="3" key="1">
    <citation type="submission" date="2019-06" db="EMBL/GenBank/DDBJ databases">
        <title>Draft genome sequence of the griseofulvin-producing fungus Xylaria cubensis strain G536.</title>
        <authorList>
            <person name="Mead M.E."/>
            <person name="Raja H.A."/>
            <person name="Steenwyk J.L."/>
            <person name="Knowles S.L."/>
            <person name="Oberlies N.H."/>
            <person name="Rokas A."/>
        </authorList>
    </citation>
    <scope>NUCLEOTIDE SEQUENCE [LARGE SCALE GENOMIC DNA]</scope>
    <source>
        <strain evidence="3">G536</strain>
    </source>
</reference>
<evidence type="ECO:0000313" key="2">
    <source>
        <dbReference type="EMBL" id="TRX98164.1"/>
    </source>
</evidence>
<dbReference type="OrthoDB" id="4685619at2759"/>
<dbReference type="EMBL" id="VFLP01000003">
    <property type="protein sequence ID" value="TRX98164.1"/>
    <property type="molecule type" value="Genomic_DNA"/>
</dbReference>
<organism evidence="2 3">
    <name type="scientific">Xylaria flabelliformis</name>
    <dbReference type="NCBI Taxonomy" id="2512241"/>
    <lineage>
        <taxon>Eukaryota</taxon>
        <taxon>Fungi</taxon>
        <taxon>Dikarya</taxon>
        <taxon>Ascomycota</taxon>
        <taxon>Pezizomycotina</taxon>
        <taxon>Sordariomycetes</taxon>
        <taxon>Xylariomycetidae</taxon>
        <taxon>Xylariales</taxon>
        <taxon>Xylariaceae</taxon>
        <taxon>Xylaria</taxon>
    </lineage>
</organism>
<feature type="region of interest" description="Disordered" evidence="1">
    <location>
        <begin position="148"/>
        <end position="212"/>
    </location>
</feature>
<dbReference type="Proteomes" id="UP000319160">
    <property type="component" value="Unassembled WGS sequence"/>
</dbReference>